<keyword evidence="1" id="KW-1133">Transmembrane helix</keyword>
<dbReference type="EMBL" id="UHDS01000001">
    <property type="protein sequence ID" value="SUM55775.1"/>
    <property type="molecule type" value="Genomic_DNA"/>
</dbReference>
<dbReference type="KEGG" id="snl:BJD96_10995"/>
<reference evidence="3 5" key="1">
    <citation type="journal article" date="2016" name="Front. Microbiol.">
        <title>Comprehensive Phylogenetic Analysis of Bovine Non-aureus Staphylococci Species Based on Whole-Genome Sequencing.</title>
        <authorList>
            <person name="Naushad S."/>
            <person name="Barkema H.W."/>
            <person name="Luby C."/>
            <person name="Condas L.A."/>
            <person name="Nobrega D.B."/>
            <person name="Carson D.A."/>
            <person name="De Buck J."/>
        </authorList>
    </citation>
    <scope>NUCLEOTIDE SEQUENCE [LARGE SCALE GENOMIC DNA]</scope>
    <source>
        <strain evidence="3 5">SNUC 4337</strain>
    </source>
</reference>
<evidence type="ECO:0000313" key="3">
    <source>
        <dbReference type="EMBL" id="PTK60522.1"/>
    </source>
</evidence>
<dbReference type="RefSeq" id="WP_096810663.1">
    <property type="nucleotide sequence ID" value="NZ_BMCF01000008.1"/>
</dbReference>
<evidence type="ECO:0000313" key="7">
    <source>
        <dbReference type="Proteomes" id="UP000664081"/>
    </source>
</evidence>
<evidence type="ECO:0000313" key="2">
    <source>
        <dbReference type="EMBL" id="MBO1226489.1"/>
    </source>
</evidence>
<protein>
    <submittedName>
        <fullName evidence="3">Uncharacterized protein</fullName>
    </submittedName>
</protein>
<dbReference type="Proteomes" id="UP000664081">
    <property type="component" value="Unassembled WGS sequence"/>
</dbReference>
<reference evidence="4 6" key="3">
    <citation type="submission" date="2018-06" db="EMBL/GenBank/DDBJ databases">
        <authorList>
            <consortium name="Pathogen Informatics"/>
            <person name="Doyle S."/>
        </authorList>
    </citation>
    <scope>NUCLEOTIDE SEQUENCE [LARGE SCALE GENOMIC DNA]</scope>
    <source>
        <strain evidence="4 6">NCTC13834</strain>
    </source>
</reference>
<dbReference type="Proteomes" id="UP000254412">
    <property type="component" value="Unassembled WGS sequence"/>
</dbReference>
<evidence type="ECO:0000313" key="4">
    <source>
        <dbReference type="EMBL" id="SUM55775.1"/>
    </source>
</evidence>
<keyword evidence="1" id="KW-0472">Membrane</keyword>
<feature type="transmembrane region" description="Helical" evidence="1">
    <location>
        <begin position="43"/>
        <end position="62"/>
    </location>
</feature>
<sequence length="63" mass="7594">MNKQDLFNNINQDHQSKPKGLRHMMTENDYDDSKLQIRARYKFFILTVFLLFIAFGIIKLFIL</sequence>
<reference evidence="3" key="2">
    <citation type="submission" date="2018-03" db="EMBL/GenBank/DDBJ databases">
        <authorList>
            <person name="Keele B.F."/>
        </authorList>
    </citation>
    <scope>NUCLEOTIDE SEQUENCE</scope>
    <source>
        <strain evidence="3">SNUC 4337</strain>
    </source>
</reference>
<keyword evidence="7" id="KW-1185">Reference proteome</keyword>
<gene>
    <name evidence="3" type="ORF">BUZ61_02015</name>
    <name evidence="2" type="ORF">J3T88_04015</name>
    <name evidence="4" type="ORF">NCTC13834_02148</name>
</gene>
<dbReference type="EMBL" id="JAFNLT010000003">
    <property type="protein sequence ID" value="MBO1226489.1"/>
    <property type="molecule type" value="Genomic_DNA"/>
</dbReference>
<evidence type="ECO:0000313" key="5">
    <source>
        <dbReference type="Proteomes" id="UP000240400"/>
    </source>
</evidence>
<evidence type="ECO:0000313" key="6">
    <source>
        <dbReference type="Proteomes" id="UP000254412"/>
    </source>
</evidence>
<dbReference type="EMBL" id="PZHR01000005">
    <property type="protein sequence ID" value="PTK60522.1"/>
    <property type="molecule type" value="Genomic_DNA"/>
</dbReference>
<organism evidence="3 5">
    <name type="scientific">Staphylococcus nepalensis</name>
    <dbReference type="NCBI Taxonomy" id="214473"/>
    <lineage>
        <taxon>Bacteria</taxon>
        <taxon>Bacillati</taxon>
        <taxon>Bacillota</taxon>
        <taxon>Bacilli</taxon>
        <taxon>Bacillales</taxon>
        <taxon>Staphylococcaceae</taxon>
        <taxon>Staphylococcus</taxon>
    </lineage>
</organism>
<reference evidence="2 7" key="4">
    <citation type="submission" date="2021-03" db="EMBL/GenBank/DDBJ databases">
        <title>Staphylococci and Mammaliicocci in bats.</title>
        <authorList>
            <person name="Fountain K."/>
        </authorList>
    </citation>
    <scope>NUCLEOTIDE SEQUENCE [LARGE SCALE GENOMIC DNA]</scope>
    <source>
        <strain evidence="2 7">18_1_E_SW</strain>
    </source>
</reference>
<evidence type="ECO:0000256" key="1">
    <source>
        <dbReference type="SAM" id="Phobius"/>
    </source>
</evidence>
<dbReference type="GeneID" id="66777578"/>
<proteinExistence type="predicted"/>
<keyword evidence="1" id="KW-0812">Transmembrane</keyword>
<name>A0A291JMX5_9STAP</name>
<dbReference type="Proteomes" id="UP000240400">
    <property type="component" value="Unassembled WGS sequence"/>
</dbReference>
<dbReference type="AlphaFoldDB" id="A0A291JMX5"/>
<accession>A0A291JMX5</accession>